<accession>A0A3R7IBR1</accession>
<dbReference type="Proteomes" id="UP000028058">
    <property type="component" value="Unassembled WGS sequence"/>
</dbReference>
<feature type="transmembrane region" description="Helical" evidence="1">
    <location>
        <begin position="321"/>
        <end position="348"/>
    </location>
</feature>
<dbReference type="EMBL" id="JNAD02000002">
    <property type="protein sequence ID" value="RKM98184.1"/>
    <property type="molecule type" value="Genomic_DNA"/>
</dbReference>
<name>A0A3R7IBR1_9ACTN</name>
<feature type="transmembrane region" description="Helical" evidence="1">
    <location>
        <begin position="244"/>
        <end position="270"/>
    </location>
</feature>
<dbReference type="RefSeq" id="WP_043469497.1">
    <property type="nucleotide sequence ID" value="NZ_CP134822.1"/>
</dbReference>
<dbReference type="OrthoDB" id="4216285at2"/>
<feature type="transmembrane region" description="Helical" evidence="1">
    <location>
        <begin position="203"/>
        <end position="224"/>
    </location>
</feature>
<evidence type="ECO:0000313" key="3">
    <source>
        <dbReference type="Proteomes" id="UP000028058"/>
    </source>
</evidence>
<keyword evidence="1" id="KW-0472">Membrane</keyword>
<feature type="transmembrane region" description="Helical" evidence="1">
    <location>
        <begin position="93"/>
        <end position="119"/>
    </location>
</feature>
<organism evidence="2 3">
    <name type="scientific">Streptomyces xinghaiensis</name>
    <dbReference type="NCBI Taxonomy" id="1038928"/>
    <lineage>
        <taxon>Bacteria</taxon>
        <taxon>Bacillati</taxon>
        <taxon>Actinomycetota</taxon>
        <taxon>Actinomycetes</taxon>
        <taxon>Kitasatosporales</taxon>
        <taxon>Streptomycetaceae</taxon>
        <taxon>Streptomyces</taxon>
    </lineage>
</organism>
<keyword evidence="1" id="KW-0812">Transmembrane</keyword>
<gene>
    <name evidence="2" type="ORF">SFRA_006705</name>
</gene>
<feature type="transmembrane region" description="Helical" evidence="1">
    <location>
        <begin position="49"/>
        <end position="72"/>
    </location>
</feature>
<keyword evidence="3" id="KW-1185">Reference proteome</keyword>
<evidence type="ECO:0000256" key="1">
    <source>
        <dbReference type="SAM" id="Phobius"/>
    </source>
</evidence>
<protein>
    <submittedName>
        <fullName evidence="2">Uncharacterized protein</fullName>
    </submittedName>
</protein>
<proteinExistence type="predicted"/>
<feature type="transmembrane region" description="Helical" evidence="1">
    <location>
        <begin position="291"/>
        <end position="309"/>
    </location>
</feature>
<feature type="transmembrane region" description="Helical" evidence="1">
    <location>
        <begin position="139"/>
        <end position="165"/>
    </location>
</feature>
<sequence length="403" mass="39610">MLALRLARGARPAVQARRLAVAAASAGTGFLLLSSLGQAAALPAGAGSSAVRLLWCALPLAASVQLAVAAARADHGAGPRQNLYAAGFGPARLALLAAASTVLSCLLGGVAAALVFLLLRGDLGIPSVPGAEQALGAGVPLPFPAVLTLLAVVPAAAGAATALALRPRPAPAEHRHRDTGHDPAVPWCAGRDPYAQGTALRELPWGIALLTAGLALGSYAGPAGPPGGGPPLPGRPDGIPPGAVAGWALVAVGLVTALPGLTQLAGRLLAAGRPGALRLLAGRFLQAEAERIGRPLGVLCAVATGVLAADRLYGGPGPAAVASFGPLLALGAALVVACVALTVVITALESRAERADTTEALRHAGTPAALLRRAAVLRAVVMAAVVAPVSWAVATLATLPLLS</sequence>
<evidence type="ECO:0000313" key="2">
    <source>
        <dbReference type="EMBL" id="RKM98184.1"/>
    </source>
</evidence>
<comment type="caution">
    <text evidence="2">The sequence shown here is derived from an EMBL/GenBank/DDBJ whole genome shotgun (WGS) entry which is preliminary data.</text>
</comment>
<reference evidence="2 3" key="1">
    <citation type="journal article" date="2014" name="Genome Announc.">
        <title>Draft Genome Sequence of Streptomyces fradiae ATCC 19609, a Strain Highly Sensitive to Antibiotics.</title>
        <authorList>
            <person name="Bekker O.B."/>
            <person name="Klimina K.M."/>
            <person name="Vatlin A.A."/>
            <person name="Zakharevich N.V."/>
            <person name="Kasianov A.S."/>
            <person name="Danilenko V.N."/>
        </authorList>
    </citation>
    <scope>NUCLEOTIDE SEQUENCE [LARGE SCALE GENOMIC DNA]</scope>
    <source>
        <strain evidence="2 3">ATCC 19609</strain>
    </source>
</reference>
<feature type="transmembrane region" description="Helical" evidence="1">
    <location>
        <begin position="379"/>
        <end position="402"/>
    </location>
</feature>
<dbReference type="AlphaFoldDB" id="A0A3R7IBR1"/>
<keyword evidence="1" id="KW-1133">Transmembrane helix</keyword>